<name>A0A2N9ILS1_FAGSY</name>
<dbReference type="EMBL" id="OIVN01006132">
    <property type="protein sequence ID" value="SPD25812.1"/>
    <property type="molecule type" value="Genomic_DNA"/>
</dbReference>
<sequence length="147" mass="16149">MGDLLGSPRAAPQSLSHLGIRPSDITLATQSSFPQILALEASPPPSQKKLKQADALLFGWDNNNCSFSWINNVGVPPDSIRDLASGLSQVQGFRSKFLSLSLSLRGSDLVEHSKRVFNRQRIFRPEAAAVSVDFNDGWRFGVRWLNG</sequence>
<evidence type="ECO:0000313" key="1">
    <source>
        <dbReference type="EMBL" id="SPD25812.1"/>
    </source>
</evidence>
<accession>A0A2N9ILS1</accession>
<gene>
    <name evidence="1" type="ORF">FSB_LOCUS53694</name>
</gene>
<proteinExistence type="predicted"/>
<reference evidence="1" key="1">
    <citation type="submission" date="2018-02" db="EMBL/GenBank/DDBJ databases">
        <authorList>
            <person name="Cohen D.B."/>
            <person name="Kent A.D."/>
        </authorList>
    </citation>
    <scope>NUCLEOTIDE SEQUENCE</scope>
</reference>
<dbReference type="AlphaFoldDB" id="A0A2N9ILS1"/>
<protein>
    <submittedName>
        <fullName evidence="1">Uncharacterized protein</fullName>
    </submittedName>
</protein>
<organism evidence="1">
    <name type="scientific">Fagus sylvatica</name>
    <name type="common">Beechnut</name>
    <dbReference type="NCBI Taxonomy" id="28930"/>
    <lineage>
        <taxon>Eukaryota</taxon>
        <taxon>Viridiplantae</taxon>
        <taxon>Streptophyta</taxon>
        <taxon>Embryophyta</taxon>
        <taxon>Tracheophyta</taxon>
        <taxon>Spermatophyta</taxon>
        <taxon>Magnoliopsida</taxon>
        <taxon>eudicotyledons</taxon>
        <taxon>Gunneridae</taxon>
        <taxon>Pentapetalae</taxon>
        <taxon>rosids</taxon>
        <taxon>fabids</taxon>
        <taxon>Fagales</taxon>
        <taxon>Fagaceae</taxon>
        <taxon>Fagus</taxon>
    </lineage>
</organism>